<feature type="chain" id="PRO_5038735151" description="Receptor ligand binding region domain-containing protein" evidence="5">
    <location>
        <begin position="24"/>
        <end position="156"/>
    </location>
</feature>
<dbReference type="SUPFAM" id="SSF53822">
    <property type="entry name" value="Periplasmic binding protein-like I"/>
    <property type="match status" value="1"/>
</dbReference>
<reference evidence="7" key="1">
    <citation type="journal article" date="2019" name="bioRxiv">
        <title>The Genome of the Zebra Mussel, Dreissena polymorpha: A Resource for Invasive Species Research.</title>
        <authorList>
            <person name="McCartney M.A."/>
            <person name="Auch B."/>
            <person name="Kono T."/>
            <person name="Mallez S."/>
            <person name="Zhang Y."/>
            <person name="Obille A."/>
            <person name="Becker A."/>
            <person name="Abrahante J.E."/>
            <person name="Garbe J."/>
            <person name="Badalamenti J.P."/>
            <person name="Herman A."/>
            <person name="Mangelson H."/>
            <person name="Liachko I."/>
            <person name="Sullivan S."/>
            <person name="Sone E.D."/>
            <person name="Koren S."/>
            <person name="Silverstein K.A.T."/>
            <person name="Beckman K.B."/>
            <person name="Gohl D.M."/>
        </authorList>
    </citation>
    <scope>NUCLEOTIDE SEQUENCE</scope>
    <source>
        <strain evidence="7">Duluth1</strain>
        <tissue evidence="7">Whole animal</tissue>
    </source>
</reference>
<dbReference type="InterPro" id="IPR028082">
    <property type="entry name" value="Peripla_BP_I"/>
</dbReference>
<proteinExistence type="predicted"/>
<dbReference type="GO" id="GO:0017046">
    <property type="term" value="F:peptide hormone binding"/>
    <property type="evidence" value="ECO:0007669"/>
    <property type="project" value="TreeGrafter"/>
</dbReference>
<reference evidence="7" key="2">
    <citation type="submission" date="2020-11" db="EMBL/GenBank/DDBJ databases">
        <authorList>
            <person name="McCartney M.A."/>
            <person name="Auch B."/>
            <person name="Kono T."/>
            <person name="Mallez S."/>
            <person name="Becker A."/>
            <person name="Gohl D.M."/>
            <person name="Silverstein K.A.T."/>
            <person name="Koren S."/>
            <person name="Bechman K.B."/>
            <person name="Herman A."/>
            <person name="Abrahante J.E."/>
            <person name="Garbe J."/>
        </authorList>
    </citation>
    <scope>NUCLEOTIDE SEQUENCE</scope>
    <source>
        <strain evidence="7">Duluth1</strain>
        <tissue evidence="7">Whole animal</tissue>
    </source>
</reference>
<sequence length="156" mass="16921">MTSLRLTADVMFLAASLIGLNNGQVSVSVRVGVLLMSKSDYPFDVRHFGPAIEIAVEKARSELGVNMTLFYNTYPGNCPLSLTIGHFVLLNSKGVDAFIGPACSESLMGVARLAEFYKIPMVTGLGDLLVRNPANNDMYQTLSMLSYSISKLSSKF</sequence>
<evidence type="ECO:0000256" key="3">
    <source>
        <dbReference type="ARBA" id="ARBA00022989"/>
    </source>
</evidence>
<evidence type="ECO:0000313" key="8">
    <source>
        <dbReference type="Proteomes" id="UP000828390"/>
    </source>
</evidence>
<name>A0A9D4E663_DREPO</name>
<keyword evidence="4" id="KW-0472">Membrane</keyword>
<dbReference type="GO" id="GO:0007165">
    <property type="term" value="P:signal transduction"/>
    <property type="evidence" value="ECO:0007669"/>
    <property type="project" value="TreeGrafter"/>
</dbReference>
<feature type="signal peptide" evidence="5">
    <location>
        <begin position="1"/>
        <end position="23"/>
    </location>
</feature>
<dbReference type="PANTHER" id="PTHR44755">
    <property type="entry name" value="NATRIURETIC PEPTIDE RECEPTOR 3-RELATED"/>
    <property type="match status" value="1"/>
</dbReference>
<dbReference type="Proteomes" id="UP000828390">
    <property type="component" value="Unassembled WGS sequence"/>
</dbReference>
<comment type="subcellular location">
    <subcellularLocation>
        <location evidence="1">Membrane</location>
    </subcellularLocation>
</comment>
<dbReference type="GO" id="GO:0016020">
    <property type="term" value="C:membrane"/>
    <property type="evidence" value="ECO:0007669"/>
    <property type="project" value="UniProtKB-SubCell"/>
</dbReference>
<accession>A0A9D4E663</accession>
<keyword evidence="3" id="KW-1133">Transmembrane helix</keyword>
<keyword evidence="8" id="KW-1185">Reference proteome</keyword>
<evidence type="ECO:0000256" key="1">
    <source>
        <dbReference type="ARBA" id="ARBA00004370"/>
    </source>
</evidence>
<dbReference type="AlphaFoldDB" id="A0A9D4E663"/>
<evidence type="ECO:0000256" key="5">
    <source>
        <dbReference type="SAM" id="SignalP"/>
    </source>
</evidence>
<evidence type="ECO:0000256" key="4">
    <source>
        <dbReference type="ARBA" id="ARBA00023136"/>
    </source>
</evidence>
<dbReference type="EMBL" id="JAIWYP010000009">
    <property type="protein sequence ID" value="KAH3772964.1"/>
    <property type="molecule type" value="Genomic_DNA"/>
</dbReference>
<dbReference type="PANTHER" id="PTHR44755:SF8">
    <property type="entry name" value="RECEPTOR LIGAND BINDING REGION DOMAIN-CONTAINING PROTEIN"/>
    <property type="match status" value="1"/>
</dbReference>
<gene>
    <name evidence="7" type="ORF">DPMN_174312</name>
</gene>
<dbReference type="InterPro" id="IPR001828">
    <property type="entry name" value="ANF_lig-bd_rcpt"/>
</dbReference>
<feature type="domain" description="Receptor ligand binding region" evidence="6">
    <location>
        <begin position="49"/>
        <end position="123"/>
    </location>
</feature>
<dbReference type="InterPro" id="IPR052612">
    <property type="entry name" value="ANP_Clearance_Receptor"/>
</dbReference>
<dbReference type="GO" id="GO:0038023">
    <property type="term" value="F:signaling receptor activity"/>
    <property type="evidence" value="ECO:0007669"/>
    <property type="project" value="TreeGrafter"/>
</dbReference>
<dbReference type="Gene3D" id="3.40.50.2300">
    <property type="match status" value="1"/>
</dbReference>
<protein>
    <recommendedName>
        <fullName evidence="6">Receptor ligand binding region domain-containing protein</fullName>
    </recommendedName>
</protein>
<evidence type="ECO:0000256" key="2">
    <source>
        <dbReference type="ARBA" id="ARBA00022692"/>
    </source>
</evidence>
<evidence type="ECO:0000313" key="7">
    <source>
        <dbReference type="EMBL" id="KAH3772964.1"/>
    </source>
</evidence>
<comment type="caution">
    <text evidence="7">The sequence shown here is derived from an EMBL/GenBank/DDBJ whole genome shotgun (WGS) entry which is preliminary data.</text>
</comment>
<evidence type="ECO:0000259" key="6">
    <source>
        <dbReference type="Pfam" id="PF01094"/>
    </source>
</evidence>
<keyword evidence="5" id="KW-0732">Signal</keyword>
<dbReference type="Pfam" id="PF01094">
    <property type="entry name" value="ANF_receptor"/>
    <property type="match status" value="1"/>
</dbReference>
<organism evidence="7 8">
    <name type="scientific">Dreissena polymorpha</name>
    <name type="common">Zebra mussel</name>
    <name type="synonym">Mytilus polymorpha</name>
    <dbReference type="NCBI Taxonomy" id="45954"/>
    <lineage>
        <taxon>Eukaryota</taxon>
        <taxon>Metazoa</taxon>
        <taxon>Spiralia</taxon>
        <taxon>Lophotrochozoa</taxon>
        <taxon>Mollusca</taxon>
        <taxon>Bivalvia</taxon>
        <taxon>Autobranchia</taxon>
        <taxon>Heteroconchia</taxon>
        <taxon>Euheterodonta</taxon>
        <taxon>Imparidentia</taxon>
        <taxon>Neoheterodontei</taxon>
        <taxon>Myida</taxon>
        <taxon>Dreissenoidea</taxon>
        <taxon>Dreissenidae</taxon>
        <taxon>Dreissena</taxon>
    </lineage>
</organism>
<keyword evidence="2" id="KW-0812">Transmembrane</keyword>